<comment type="subcellular location">
    <subcellularLocation>
        <location evidence="2">Nucleus</location>
    </subcellularLocation>
</comment>
<keyword evidence="2" id="KW-0813">Transport</keyword>
<feature type="region of interest" description="Disordered" evidence="3">
    <location>
        <begin position="191"/>
        <end position="221"/>
    </location>
</feature>
<comment type="similarity">
    <text evidence="1 2">Belongs to the BCP1 family.</text>
</comment>
<comment type="caution">
    <text evidence="4">The sequence shown here is derived from an EMBL/GenBank/DDBJ whole genome shotgun (WGS) entry which is preliminary data.</text>
</comment>
<dbReference type="PANTHER" id="PTHR13261:SF0">
    <property type="entry name" value="BRCA2 AND CDKN1A-INTERACTING PROTEIN"/>
    <property type="match status" value="1"/>
</dbReference>
<keyword evidence="2" id="KW-0653">Protein transport</keyword>
<dbReference type="PIRSF" id="PIRSF028983">
    <property type="entry name" value="BCP1"/>
    <property type="match status" value="1"/>
</dbReference>
<dbReference type="EMBL" id="JARJCW010000053">
    <property type="protein sequence ID" value="KAJ7202813.1"/>
    <property type="molecule type" value="Genomic_DNA"/>
</dbReference>
<protein>
    <recommendedName>
        <fullName evidence="2">Protein BCP1</fullName>
    </recommendedName>
</protein>
<evidence type="ECO:0000313" key="5">
    <source>
        <dbReference type="Proteomes" id="UP001219525"/>
    </source>
</evidence>
<keyword evidence="5" id="KW-1185">Reference proteome</keyword>
<feature type="compositionally biased region" description="Basic residues" evidence="3">
    <location>
        <begin position="200"/>
        <end position="209"/>
    </location>
</feature>
<evidence type="ECO:0000256" key="1">
    <source>
        <dbReference type="ARBA" id="ARBA00006781"/>
    </source>
</evidence>
<sequence length="284" mass="31926">MSKRKQDSSNAESDSDSDDVSFVDIDFEFFDPNPNVDYQALKRLLAQLFQRDADRFDLSALVDLILSQPTVGTTVKTDGIESDPYAILTVLNMHVHQNHPSIAALAAYFLEKTAPDPAFHATLRSLFAGSDTHVGLVLCERLVNMPVQTVPPMYRMLSDELKWALGDSEPYAFKYLLFVSRGYHLSDTEEEALANSAPSHKSKKAKKQKPQQTMSQERPTDGIYSFHPEDACIQEHTSHSVSYVFSSPEPREADSFGLDVRGRLMLVEASRWESLIARMSEVYV</sequence>
<accession>A0AAD6V4J5</accession>
<evidence type="ECO:0000256" key="2">
    <source>
        <dbReference type="PIRNR" id="PIRNR028983"/>
    </source>
</evidence>
<name>A0AAD6V4J5_9AGAR</name>
<dbReference type="GO" id="GO:0015031">
    <property type="term" value="P:protein transport"/>
    <property type="evidence" value="ECO:0007669"/>
    <property type="project" value="UniProtKB-KW"/>
</dbReference>
<reference evidence="4" key="1">
    <citation type="submission" date="2023-03" db="EMBL/GenBank/DDBJ databases">
        <title>Massive genome expansion in bonnet fungi (Mycena s.s.) driven by repeated elements and novel gene families across ecological guilds.</title>
        <authorList>
            <consortium name="Lawrence Berkeley National Laboratory"/>
            <person name="Harder C.B."/>
            <person name="Miyauchi S."/>
            <person name="Viragh M."/>
            <person name="Kuo A."/>
            <person name="Thoen E."/>
            <person name="Andreopoulos B."/>
            <person name="Lu D."/>
            <person name="Skrede I."/>
            <person name="Drula E."/>
            <person name="Henrissat B."/>
            <person name="Morin E."/>
            <person name="Kohler A."/>
            <person name="Barry K."/>
            <person name="LaButti K."/>
            <person name="Morin E."/>
            <person name="Salamov A."/>
            <person name="Lipzen A."/>
            <person name="Mereny Z."/>
            <person name="Hegedus B."/>
            <person name="Baldrian P."/>
            <person name="Stursova M."/>
            <person name="Weitz H."/>
            <person name="Taylor A."/>
            <person name="Grigoriev I.V."/>
            <person name="Nagy L.G."/>
            <person name="Martin F."/>
            <person name="Kauserud H."/>
        </authorList>
    </citation>
    <scope>NUCLEOTIDE SEQUENCE</scope>
    <source>
        <strain evidence="4">9144</strain>
    </source>
</reference>
<dbReference type="Proteomes" id="UP001219525">
    <property type="component" value="Unassembled WGS sequence"/>
</dbReference>
<organism evidence="4 5">
    <name type="scientific">Mycena pura</name>
    <dbReference type="NCBI Taxonomy" id="153505"/>
    <lineage>
        <taxon>Eukaryota</taxon>
        <taxon>Fungi</taxon>
        <taxon>Dikarya</taxon>
        <taxon>Basidiomycota</taxon>
        <taxon>Agaricomycotina</taxon>
        <taxon>Agaricomycetes</taxon>
        <taxon>Agaricomycetidae</taxon>
        <taxon>Agaricales</taxon>
        <taxon>Marasmiineae</taxon>
        <taxon>Mycenaceae</taxon>
        <taxon>Mycena</taxon>
    </lineage>
</organism>
<gene>
    <name evidence="4" type="ORF">GGX14DRAFT_652944</name>
</gene>
<evidence type="ECO:0000313" key="4">
    <source>
        <dbReference type="EMBL" id="KAJ7202813.1"/>
    </source>
</evidence>
<dbReference type="PANTHER" id="PTHR13261">
    <property type="entry name" value="BRCA2 AND CDKN1A INTERACTING PROTEIN"/>
    <property type="match status" value="1"/>
</dbReference>
<proteinExistence type="inferred from homology"/>
<dbReference type="InterPro" id="IPR025602">
    <property type="entry name" value="BCP1_family"/>
</dbReference>
<dbReference type="AlphaFoldDB" id="A0AAD6V4J5"/>
<evidence type="ECO:0000256" key="3">
    <source>
        <dbReference type="SAM" id="MobiDB-lite"/>
    </source>
</evidence>
<comment type="function">
    <text evidence="2">Involved in nuclear export, actin cytoskeleton organization and vesicular transport.</text>
</comment>
<dbReference type="Pfam" id="PF13862">
    <property type="entry name" value="BCCIP"/>
    <property type="match status" value="1"/>
</dbReference>
<keyword evidence="2" id="KW-0539">Nucleus</keyword>
<dbReference type="GO" id="GO:0005634">
    <property type="term" value="C:nucleus"/>
    <property type="evidence" value="ECO:0007669"/>
    <property type="project" value="UniProtKB-SubCell"/>
</dbReference>